<name>A0A8H6I340_9AGAR</name>
<dbReference type="EMBL" id="JACGCI010000024">
    <property type="protein sequence ID" value="KAF6757032.1"/>
    <property type="molecule type" value="Genomic_DNA"/>
</dbReference>
<reference evidence="1 2" key="1">
    <citation type="submission" date="2020-07" db="EMBL/GenBank/DDBJ databases">
        <title>Comparative genomics of pyrophilous fungi reveals a link between fire events and developmental genes.</title>
        <authorList>
            <consortium name="DOE Joint Genome Institute"/>
            <person name="Steindorff A.S."/>
            <person name="Carver A."/>
            <person name="Calhoun S."/>
            <person name="Stillman K."/>
            <person name="Liu H."/>
            <person name="Lipzen A."/>
            <person name="Pangilinan J."/>
            <person name="Labutti K."/>
            <person name="Bruns T.D."/>
            <person name="Grigoriev I.V."/>
        </authorList>
    </citation>
    <scope>NUCLEOTIDE SEQUENCE [LARGE SCALE GENOMIC DNA]</scope>
    <source>
        <strain evidence="1 2">CBS 144469</strain>
    </source>
</reference>
<dbReference type="AlphaFoldDB" id="A0A8H6I340"/>
<dbReference type="Proteomes" id="UP000521943">
    <property type="component" value="Unassembled WGS sequence"/>
</dbReference>
<gene>
    <name evidence="1" type="ORF">DFP72DRAFT_809967</name>
</gene>
<sequence length="137" mass="15379">MGFWIRDFNLGFYTSTIDTQGEEFIFFHESLCVLSALRHIDDAGYLPSHITIFSDNSNTVDIFNSLRASPRINPILKQACDISLDSCSDYKVLFVPGVQNQIADALSRFDFDRATSLSPGIVFHPFTPPRITLGDKV</sequence>
<evidence type="ECO:0000313" key="1">
    <source>
        <dbReference type="EMBL" id="KAF6757032.1"/>
    </source>
</evidence>
<accession>A0A8H6I340</accession>
<keyword evidence="2" id="KW-1185">Reference proteome</keyword>
<protein>
    <submittedName>
        <fullName evidence="1">Uncharacterized protein</fullName>
    </submittedName>
</protein>
<proteinExistence type="predicted"/>
<dbReference type="OrthoDB" id="3249498at2759"/>
<organism evidence="1 2">
    <name type="scientific">Ephemerocybe angulata</name>
    <dbReference type="NCBI Taxonomy" id="980116"/>
    <lineage>
        <taxon>Eukaryota</taxon>
        <taxon>Fungi</taxon>
        <taxon>Dikarya</taxon>
        <taxon>Basidiomycota</taxon>
        <taxon>Agaricomycotina</taxon>
        <taxon>Agaricomycetes</taxon>
        <taxon>Agaricomycetidae</taxon>
        <taxon>Agaricales</taxon>
        <taxon>Agaricineae</taxon>
        <taxon>Psathyrellaceae</taxon>
        <taxon>Ephemerocybe</taxon>
    </lineage>
</organism>
<evidence type="ECO:0000313" key="2">
    <source>
        <dbReference type="Proteomes" id="UP000521943"/>
    </source>
</evidence>
<comment type="caution">
    <text evidence="1">The sequence shown here is derived from an EMBL/GenBank/DDBJ whole genome shotgun (WGS) entry which is preliminary data.</text>
</comment>